<name>A0A1G2P6I1_9BACT</name>
<dbReference type="Pfam" id="PF00831">
    <property type="entry name" value="Ribosomal_L29"/>
    <property type="match status" value="1"/>
</dbReference>
<dbReference type="NCBIfam" id="TIGR00012">
    <property type="entry name" value="L29"/>
    <property type="match status" value="1"/>
</dbReference>
<dbReference type="GO" id="GO:0006412">
    <property type="term" value="P:translation"/>
    <property type="evidence" value="ECO:0007669"/>
    <property type="project" value="InterPro"/>
</dbReference>
<evidence type="ECO:0000256" key="4">
    <source>
        <dbReference type="ARBA" id="ARBA00035204"/>
    </source>
</evidence>
<evidence type="ECO:0000313" key="6">
    <source>
        <dbReference type="EMBL" id="OHA43883.1"/>
    </source>
</evidence>
<dbReference type="SUPFAM" id="SSF46561">
    <property type="entry name" value="Ribosomal protein L29 (L29p)"/>
    <property type="match status" value="1"/>
</dbReference>
<reference evidence="6 7" key="1">
    <citation type="journal article" date="2016" name="Nat. Commun.">
        <title>Thousands of microbial genomes shed light on interconnected biogeochemical processes in an aquifer system.</title>
        <authorList>
            <person name="Anantharaman K."/>
            <person name="Brown C.T."/>
            <person name="Hug L.A."/>
            <person name="Sharon I."/>
            <person name="Castelle C.J."/>
            <person name="Probst A.J."/>
            <person name="Thomas B.C."/>
            <person name="Singh A."/>
            <person name="Wilkins M.J."/>
            <person name="Karaoz U."/>
            <person name="Brodie E.L."/>
            <person name="Williams K.H."/>
            <person name="Hubbard S.S."/>
            <person name="Banfield J.F."/>
        </authorList>
    </citation>
    <scope>NUCLEOTIDE SEQUENCE [LARGE SCALE GENOMIC DNA]</scope>
</reference>
<evidence type="ECO:0000256" key="5">
    <source>
        <dbReference type="ARBA" id="ARBA00035476"/>
    </source>
</evidence>
<dbReference type="AlphaFoldDB" id="A0A1G2P6I1"/>
<dbReference type="STRING" id="1802333.A3G03_01070"/>
<evidence type="ECO:0000313" key="7">
    <source>
        <dbReference type="Proteomes" id="UP000176355"/>
    </source>
</evidence>
<evidence type="ECO:0000256" key="1">
    <source>
        <dbReference type="ARBA" id="ARBA00009254"/>
    </source>
</evidence>
<comment type="caution">
    <text evidence="6">The sequence shown here is derived from an EMBL/GenBank/DDBJ whole genome shotgun (WGS) entry which is preliminary data.</text>
</comment>
<accession>A0A1G2P6I1</accession>
<protein>
    <recommendedName>
        <fullName evidence="4">Large ribosomal subunit protein uL29</fullName>
    </recommendedName>
    <alternativeName>
        <fullName evidence="5">50S ribosomal protein L29</fullName>
    </alternativeName>
</protein>
<evidence type="ECO:0000256" key="2">
    <source>
        <dbReference type="ARBA" id="ARBA00022980"/>
    </source>
</evidence>
<dbReference type="Proteomes" id="UP000176355">
    <property type="component" value="Unassembled WGS sequence"/>
</dbReference>
<dbReference type="InterPro" id="IPR001854">
    <property type="entry name" value="Ribosomal_uL29"/>
</dbReference>
<dbReference type="GO" id="GO:0003735">
    <property type="term" value="F:structural constituent of ribosome"/>
    <property type="evidence" value="ECO:0007669"/>
    <property type="project" value="InterPro"/>
</dbReference>
<dbReference type="Gene3D" id="1.10.287.310">
    <property type="match status" value="1"/>
</dbReference>
<dbReference type="InterPro" id="IPR036049">
    <property type="entry name" value="Ribosomal_uL29_sf"/>
</dbReference>
<dbReference type="GO" id="GO:1990904">
    <property type="term" value="C:ribonucleoprotein complex"/>
    <property type="evidence" value="ECO:0007669"/>
    <property type="project" value="UniProtKB-KW"/>
</dbReference>
<keyword evidence="2 6" id="KW-0689">Ribosomal protein</keyword>
<keyword evidence="3" id="KW-0687">Ribonucleoprotein</keyword>
<proteinExistence type="inferred from homology"/>
<organism evidence="6 7">
    <name type="scientific">Candidatus Taylorbacteria bacterium RIFCSPLOWO2_12_FULL_44_15c</name>
    <dbReference type="NCBI Taxonomy" id="1802333"/>
    <lineage>
        <taxon>Bacteria</taxon>
        <taxon>Candidatus Tayloriibacteriota</taxon>
    </lineage>
</organism>
<gene>
    <name evidence="6" type="ORF">A3G03_01070</name>
</gene>
<dbReference type="GO" id="GO:0005840">
    <property type="term" value="C:ribosome"/>
    <property type="evidence" value="ECO:0007669"/>
    <property type="project" value="UniProtKB-KW"/>
</dbReference>
<dbReference type="EMBL" id="MHSL01000016">
    <property type="protein sequence ID" value="OHA43883.1"/>
    <property type="molecule type" value="Genomic_DNA"/>
</dbReference>
<comment type="similarity">
    <text evidence="1">Belongs to the universal ribosomal protein uL29 family.</text>
</comment>
<evidence type="ECO:0000256" key="3">
    <source>
        <dbReference type="ARBA" id="ARBA00023274"/>
    </source>
</evidence>
<sequence>MLNLSEKTVPKLEHLLVEKREALRKFRFGVAGSKSRDVKEGRNTRKEIARVLTELKTRNSKLQAPNNN</sequence>